<organism evidence="6 7">
    <name type="scientific">Helicobacter saguini</name>
    <dbReference type="NCBI Taxonomy" id="1548018"/>
    <lineage>
        <taxon>Bacteria</taxon>
        <taxon>Pseudomonadati</taxon>
        <taxon>Campylobacterota</taxon>
        <taxon>Epsilonproteobacteria</taxon>
        <taxon>Campylobacterales</taxon>
        <taxon>Helicobacteraceae</taxon>
        <taxon>Helicobacter</taxon>
    </lineage>
</organism>
<protein>
    <recommendedName>
        <fullName evidence="9">Gluconolactonase</fullName>
    </recommendedName>
</protein>
<reference evidence="6" key="3">
    <citation type="submission" date="2018-04" db="EMBL/GenBank/DDBJ databases">
        <authorList>
            <person name="Sheh A."/>
            <person name="Shen Z."/>
            <person name="Mannion A.J."/>
            <person name="Fox J.G."/>
        </authorList>
    </citation>
    <scope>NUCLEOTIDE SEQUENCE</scope>
    <source>
        <strain evidence="6">MIT 97-6194</strain>
    </source>
</reference>
<dbReference type="Gene3D" id="2.120.10.30">
    <property type="entry name" value="TolB, C-terminal domain"/>
    <property type="match status" value="2"/>
</dbReference>
<dbReference type="InterPro" id="IPR017996">
    <property type="entry name" value="MRJP/yellow-related"/>
</dbReference>
<dbReference type="SUPFAM" id="SSF101898">
    <property type="entry name" value="NHL repeat"/>
    <property type="match status" value="1"/>
</dbReference>
<dbReference type="OrthoDB" id="9797664at2"/>
<comment type="caution">
    <text evidence="6">The sequence shown here is derived from an EMBL/GenBank/DDBJ whole genome shotgun (WGS) entry which is preliminary data.</text>
</comment>
<dbReference type="Proteomes" id="UP000029714">
    <property type="component" value="Unassembled WGS sequence"/>
</dbReference>
<evidence type="ECO:0000313" key="8">
    <source>
        <dbReference type="Proteomes" id="UP000477070"/>
    </source>
</evidence>
<evidence type="ECO:0000256" key="4">
    <source>
        <dbReference type="SAM" id="SignalP"/>
    </source>
</evidence>
<keyword evidence="2" id="KW-0964">Secreted</keyword>
<evidence type="ECO:0000313" key="5">
    <source>
        <dbReference type="EMBL" id="MWV69522.1"/>
    </source>
</evidence>
<dbReference type="InterPro" id="IPR011042">
    <property type="entry name" value="6-blade_b-propeller_TolB-like"/>
</dbReference>
<dbReference type="PROSITE" id="PS51257">
    <property type="entry name" value="PROKAR_LIPOPROTEIN"/>
    <property type="match status" value="1"/>
</dbReference>
<evidence type="ECO:0000313" key="7">
    <source>
        <dbReference type="Proteomes" id="UP000029714"/>
    </source>
</evidence>
<dbReference type="AlphaFoldDB" id="A0A347VH54"/>
<feature type="region of interest" description="Disordered" evidence="3">
    <location>
        <begin position="46"/>
        <end position="69"/>
    </location>
</feature>
<feature type="compositionally biased region" description="Polar residues" evidence="3">
    <location>
        <begin position="57"/>
        <end position="69"/>
    </location>
</feature>
<feature type="chain" id="PRO_5036063058" description="Gluconolactonase" evidence="4">
    <location>
        <begin position="22"/>
        <end position="502"/>
    </location>
</feature>
<evidence type="ECO:0008006" key="9">
    <source>
        <dbReference type="Google" id="ProtNLM"/>
    </source>
</evidence>
<dbReference type="GO" id="GO:0005576">
    <property type="term" value="C:extracellular region"/>
    <property type="evidence" value="ECO:0007669"/>
    <property type="project" value="UniProtKB-SubCell"/>
</dbReference>
<gene>
    <name evidence="5" type="ORF">DCO61_05740</name>
    <name evidence="6" type="ORF">LS64_010110</name>
</gene>
<evidence type="ECO:0000256" key="1">
    <source>
        <dbReference type="ARBA" id="ARBA00004613"/>
    </source>
</evidence>
<evidence type="ECO:0000256" key="3">
    <source>
        <dbReference type="SAM" id="MobiDB-lite"/>
    </source>
</evidence>
<evidence type="ECO:0000313" key="6">
    <source>
        <dbReference type="EMBL" id="TLD92535.1"/>
    </source>
</evidence>
<dbReference type="Pfam" id="PF03022">
    <property type="entry name" value="MRJP"/>
    <property type="match status" value="1"/>
</dbReference>
<dbReference type="EMBL" id="QBIU01000001">
    <property type="protein sequence ID" value="MWV69522.1"/>
    <property type="molecule type" value="Genomic_DNA"/>
</dbReference>
<feature type="signal peptide" evidence="4">
    <location>
        <begin position="1"/>
        <end position="21"/>
    </location>
</feature>
<comment type="subcellular location">
    <subcellularLocation>
        <location evidence="1">Secreted</location>
    </subcellularLocation>
</comment>
<proteinExistence type="predicted"/>
<reference evidence="6 7" key="1">
    <citation type="journal article" date="2014" name="Genome Announc.">
        <title>Draft genome sequences of eight enterohepatic helicobacter species isolated from both laboratory and wild rodents.</title>
        <authorList>
            <person name="Sheh A."/>
            <person name="Shen Z."/>
            <person name="Fox J.G."/>
        </authorList>
    </citation>
    <scope>NUCLEOTIDE SEQUENCE [LARGE SCALE GENOMIC DNA]</scope>
    <source>
        <strain evidence="6 7">MIT 97-6194</strain>
    </source>
</reference>
<keyword evidence="4" id="KW-0732">Signal</keyword>
<sequence>MKCVKYVFMAIFAIFIGCDNANDSNTESAQDSKVDSNIESKVQITQDSKLDSKRNSNIESNTKSANSTQNIESKIPANGFATQKESPKLEIIAALNEPLPDMSGIAVSSDNRIFVSFPRHADNHSEFALAELVNGEFIPFPNREFVYPPEVIESKTTNSKQVIESKTLQEKSSTQEVTDSITLEQKTSIANSIESKSSNSTDSKTINQTQVIDSKTFNQKSNIESNFNTWLVSPHGITFDSDDNLWIIDDGKRSGIKEIPNGAAKLVGIDIKTKKIIANIALPVRDDVHLNDLRVDKNVGKKGVAFITNSSFGMTPSLFVVDIESGVWREILINHESTKNDENFMAFLEGQPHTFSKANPRFPIGGADGIALSDGRVYYTALSGRGLYSVESRLLSDFSVSESAIQKAVKYHGERPACDGLSEDSNGNIYFSAFEQLALVKRDRQGVYSTLVADSRMGWPDGLAYANGYLYVTLGQWNRLAAFNNGVDLRKRPYLIARVKVE</sequence>
<keyword evidence="7" id="KW-1185">Reference proteome</keyword>
<dbReference type="Proteomes" id="UP000477070">
    <property type="component" value="Unassembled WGS sequence"/>
</dbReference>
<reference evidence="6 7" key="2">
    <citation type="journal article" date="2016" name="Infect. Immun.">
        <title>Helicobacter saguini, a Novel Helicobacter Isolated from Cotton-Top Tamarins with Ulcerative Colitis, Has Proinflammatory Properties and Induces Typhlocolitis and Dysplasia in Gnotobiotic IL-10-/- Mice.</title>
        <authorList>
            <person name="Shen Z."/>
            <person name="Mannion A."/>
            <person name="Whary M.T."/>
            <person name="Muthupalani S."/>
            <person name="Sheh A."/>
            <person name="Feng Y."/>
            <person name="Gong G."/>
            <person name="Vandamme P."/>
            <person name="Holcombe H.R."/>
            <person name="Paster B.J."/>
            <person name="Fox J.G."/>
        </authorList>
    </citation>
    <scope>NUCLEOTIDE SEQUENCE [LARGE SCALE GENOMIC DNA]</scope>
    <source>
        <strain evidence="6 7">MIT 97-6194</strain>
    </source>
</reference>
<accession>A0A347VH54</accession>
<name>A0A347VH54_9HELI</name>
<evidence type="ECO:0000256" key="2">
    <source>
        <dbReference type="ARBA" id="ARBA00022525"/>
    </source>
</evidence>
<dbReference type="RefSeq" id="WP_052062457.1">
    <property type="nucleotide sequence ID" value="NZ_JRMP02000019.1"/>
</dbReference>
<dbReference type="EMBL" id="JRMP02000019">
    <property type="protein sequence ID" value="TLD92535.1"/>
    <property type="molecule type" value="Genomic_DNA"/>
</dbReference>
<reference evidence="5 8" key="4">
    <citation type="submission" date="2019-12" db="EMBL/GenBank/DDBJ databases">
        <title>Multi-Generational Helicobacter saguini Isolates.</title>
        <authorList>
            <person name="Mannion A."/>
            <person name="Shen Z."/>
            <person name="Fox J.G."/>
        </authorList>
    </citation>
    <scope>NUCLEOTIDE SEQUENCE [LARGE SCALE GENOMIC DNA]</scope>
    <source>
        <strain evidence="5">16-048</strain>
        <strain evidence="8">16-048 (F4)</strain>
    </source>
</reference>